<protein>
    <recommendedName>
        <fullName evidence="1">Glycosyltransferase 2-like domain-containing protein</fullName>
    </recommendedName>
</protein>
<dbReference type="PANTHER" id="PTHR10859">
    <property type="entry name" value="GLYCOSYL TRANSFERASE"/>
    <property type="match status" value="1"/>
</dbReference>
<accession>A0A0F9B1C7</accession>
<dbReference type="SUPFAM" id="SSF53448">
    <property type="entry name" value="Nucleotide-diphospho-sugar transferases"/>
    <property type="match status" value="1"/>
</dbReference>
<comment type="caution">
    <text evidence="2">The sequence shown here is derived from an EMBL/GenBank/DDBJ whole genome shotgun (WGS) entry which is preliminary data.</text>
</comment>
<dbReference type="PANTHER" id="PTHR10859:SF105">
    <property type="entry name" value="DOLICHYL-PHOSPHATE BETA-D-MANNOSYLTRANSFERASE"/>
    <property type="match status" value="1"/>
</dbReference>
<dbReference type="InterPro" id="IPR029044">
    <property type="entry name" value="Nucleotide-diphossugar_trans"/>
</dbReference>
<evidence type="ECO:0000313" key="2">
    <source>
        <dbReference type="EMBL" id="KKK78351.1"/>
    </source>
</evidence>
<evidence type="ECO:0000259" key="1">
    <source>
        <dbReference type="Pfam" id="PF00535"/>
    </source>
</evidence>
<feature type="domain" description="Glycosyltransferase 2-like" evidence="1">
    <location>
        <begin position="9"/>
        <end position="171"/>
    </location>
</feature>
<sequence length="253" mass="29104">MVYRGKRISIIIPVYNEEKLIIPTLMGIPNYVDKIIVIDDGSTDSTRNLVLSYDDERIELIALNENKGVGNAVKVGYIGSLQYNIDIVGTIGGDHQFDLEDLPSLLDPIVDDEADYVKGNRFLVDAKEVMPNKRYFGNIFLSMLTRMASGVRTIFDTQAGFITISRKVIETIDWDIFWNGYGFVSDFIIKINAYGFRIKDVPNRSIYLEGEKQTQIVISKYIMQSLPMILKGWLWRILHQRKIRKKLKKNELK</sequence>
<dbReference type="Pfam" id="PF00535">
    <property type="entry name" value="Glycos_transf_2"/>
    <property type="match status" value="1"/>
</dbReference>
<gene>
    <name evidence="2" type="ORF">LCGC14_2844450</name>
</gene>
<organism evidence="2">
    <name type="scientific">marine sediment metagenome</name>
    <dbReference type="NCBI Taxonomy" id="412755"/>
    <lineage>
        <taxon>unclassified sequences</taxon>
        <taxon>metagenomes</taxon>
        <taxon>ecological metagenomes</taxon>
    </lineage>
</organism>
<dbReference type="EMBL" id="LAZR01054526">
    <property type="protein sequence ID" value="KKK78351.1"/>
    <property type="molecule type" value="Genomic_DNA"/>
</dbReference>
<feature type="non-terminal residue" evidence="2">
    <location>
        <position position="253"/>
    </location>
</feature>
<dbReference type="InterPro" id="IPR001173">
    <property type="entry name" value="Glyco_trans_2-like"/>
</dbReference>
<dbReference type="GO" id="GO:0006487">
    <property type="term" value="P:protein N-linked glycosylation"/>
    <property type="evidence" value="ECO:0007669"/>
    <property type="project" value="TreeGrafter"/>
</dbReference>
<dbReference type="Gene3D" id="3.90.550.10">
    <property type="entry name" value="Spore Coat Polysaccharide Biosynthesis Protein SpsA, Chain A"/>
    <property type="match status" value="1"/>
</dbReference>
<dbReference type="AlphaFoldDB" id="A0A0F9B1C7"/>
<name>A0A0F9B1C7_9ZZZZ</name>
<dbReference type="CDD" id="cd04179">
    <property type="entry name" value="DPM_DPG-synthase_like"/>
    <property type="match status" value="1"/>
</dbReference>
<reference evidence="2" key="1">
    <citation type="journal article" date="2015" name="Nature">
        <title>Complex archaea that bridge the gap between prokaryotes and eukaryotes.</title>
        <authorList>
            <person name="Spang A."/>
            <person name="Saw J.H."/>
            <person name="Jorgensen S.L."/>
            <person name="Zaremba-Niedzwiedzka K."/>
            <person name="Martijn J."/>
            <person name="Lind A.E."/>
            <person name="van Eijk R."/>
            <person name="Schleper C."/>
            <person name="Guy L."/>
            <person name="Ettema T.J."/>
        </authorList>
    </citation>
    <scope>NUCLEOTIDE SEQUENCE</scope>
</reference>
<proteinExistence type="predicted"/>